<name>A0ABT3GGA4_9BACT</name>
<accession>A0ABT3GGA4</accession>
<protein>
    <submittedName>
        <fullName evidence="3">Uncharacterized protein</fullName>
    </submittedName>
</protein>
<keyword evidence="2" id="KW-0812">Transmembrane</keyword>
<reference evidence="3 4" key="1">
    <citation type="submission" date="2022-10" db="EMBL/GenBank/DDBJ databases">
        <title>Luteolibacter arcticus strain CCTCC AB 2014275, whole genome shotgun sequencing project.</title>
        <authorList>
            <person name="Zhao G."/>
            <person name="Shen L."/>
        </authorList>
    </citation>
    <scope>NUCLEOTIDE SEQUENCE [LARGE SCALE GENOMIC DNA]</scope>
    <source>
        <strain evidence="3 4">CCTCC AB 2014275</strain>
    </source>
</reference>
<keyword evidence="2" id="KW-0472">Membrane</keyword>
<proteinExistence type="predicted"/>
<organism evidence="3 4">
    <name type="scientific">Luteolibacter arcticus</name>
    <dbReference type="NCBI Taxonomy" id="1581411"/>
    <lineage>
        <taxon>Bacteria</taxon>
        <taxon>Pseudomonadati</taxon>
        <taxon>Verrucomicrobiota</taxon>
        <taxon>Verrucomicrobiia</taxon>
        <taxon>Verrucomicrobiales</taxon>
        <taxon>Verrucomicrobiaceae</taxon>
        <taxon>Luteolibacter</taxon>
    </lineage>
</organism>
<keyword evidence="2" id="KW-1133">Transmembrane helix</keyword>
<evidence type="ECO:0000313" key="3">
    <source>
        <dbReference type="EMBL" id="MCW1922646.1"/>
    </source>
</evidence>
<feature type="transmembrane region" description="Helical" evidence="2">
    <location>
        <begin position="12"/>
        <end position="37"/>
    </location>
</feature>
<evidence type="ECO:0000256" key="1">
    <source>
        <dbReference type="SAM" id="MobiDB-lite"/>
    </source>
</evidence>
<dbReference type="RefSeq" id="WP_264486755.1">
    <property type="nucleotide sequence ID" value="NZ_JAPDDT010000003.1"/>
</dbReference>
<sequence length="1167" mass="125107">MTVTPRLGKNVSNAFALVATLTMMALLTLLVIGLASLSVISLRSGSRGEAAATARANARLAITLAIGDLQRHLGPDPRVCAPASIFDADPATAEIDGVRHPHWLGAWESARSTGKAWLVTPWSRDDADGGLRDARATGDWSRDKPLGWLVSGTHADQPVDPLDSSADEDWITLSAGGPDGSEVKVPTVRVESGRHAWWVSDESAKAKLDLADPLAGAAPSADDPASYRRWLLALSNQPGAVDAALEIGEKDKQRLSSLATLDLSSPATTAKAAARFHDFTVWSVGLPVNVRDGRLKRDLSVFLKSSGNLPDLKVAGKTLARGLADADRLVGPANQNAARDMGVSWTTTRHQRSSPTLRLLREWAALATKFEPGKVKGDVIPVGAAPSPLLSGDDSFDGTNRKPAGLAPYDSPDISPVLVEGSLYYNLASEPVSPGLPSTQYQLVAHLYPRAAIWNPYNVALRVPATTLMLQANGSKAVEITPEGGAKEKLNLTWGQGGALGGTLYFQMSAVTLDPGTCAVFSPTGRTPYSDTALGGNSLSASVAPSTARGFTVKIGTPRAKRPLEFREVPGGVQAEDYRMLWKLGSATSVAAFTGLPQLSFVSCALQYGDNKELPVSWNSSNPAPINDLRSGGSLPPPDTRTRDGFRLRWFEEHPSNLSGSGSLQGTRHFDIAPLANWNPRASYSLRSPYENLTDVAPHFFGAYTRDLFDQSVSWDDLMPVPDSGIQRGNPFGRPIESPGPQVIFEIPRKGVEMVSLAQFRHAKLSPFIWHPSFAIGNSLADPRLEDRTDRSAPPPRNSGEKEHNGWNEKLIGYANDGRTGGSEGNGQWAFYARWAVGGLPDTEALVHDLSFEVNHSLWDDFFLSTGSAAGWREALGAPDKGLMQNPRHRVLFPAASEKETLANLADFHRAAFHLGIDGGFNVNSTSVDAWTAVLAATRDDSGESTFPRLLDETAAPWKAGDPADSRGAWSGRRVLDDAEVRSLAEAVVAEVKTRGPFLSLSDFVNRRLAKGPSGRAGALEAAIQRAALNKDFDDTYPLATQKLKDYAHPDNIADATRIDPGLMPPSKAWGAPGYLTQADVLQPIGPILTARGDTFTIRAYGDAVDPDGKVLARAWCEAVVQRIPSPLNPDESGLNPANRATLGDFGRAFRTVSFRWLNAAELQPSS</sequence>
<gene>
    <name evidence="3" type="ORF">OKA05_08775</name>
</gene>
<keyword evidence="4" id="KW-1185">Reference proteome</keyword>
<dbReference type="EMBL" id="JAPDDT010000003">
    <property type="protein sequence ID" value="MCW1922646.1"/>
    <property type="molecule type" value="Genomic_DNA"/>
</dbReference>
<evidence type="ECO:0000256" key="2">
    <source>
        <dbReference type="SAM" id="Phobius"/>
    </source>
</evidence>
<feature type="region of interest" description="Disordered" evidence="1">
    <location>
        <begin position="781"/>
        <end position="807"/>
    </location>
</feature>
<feature type="region of interest" description="Disordered" evidence="1">
    <location>
        <begin position="619"/>
        <end position="639"/>
    </location>
</feature>
<evidence type="ECO:0000313" key="4">
    <source>
        <dbReference type="Proteomes" id="UP001320876"/>
    </source>
</evidence>
<dbReference type="Proteomes" id="UP001320876">
    <property type="component" value="Unassembled WGS sequence"/>
</dbReference>
<comment type="caution">
    <text evidence="3">The sequence shown here is derived from an EMBL/GenBank/DDBJ whole genome shotgun (WGS) entry which is preliminary data.</text>
</comment>